<evidence type="ECO:0000313" key="1">
    <source>
        <dbReference type="EMBL" id="MLE33311.1"/>
    </source>
</evidence>
<dbReference type="Pfam" id="PF06545">
    <property type="entry name" value="AllG"/>
    <property type="match status" value="1"/>
</dbReference>
<dbReference type="Gene3D" id="3.90.1700.10">
    <property type="entry name" value="v583 domain like"/>
    <property type="match status" value="1"/>
</dbReference>
<organism evidence="1">
    <name type="scientific">Salmonella enterica</name>
    <name type="common">Salmonella choleraesuis</name>
    <dbReference type="NCBI Taxonomy" id="28901"/>
    <lineage>
        <taxon>Bacteria</taxon>
        <taxon>Pseudomonadati</taxon>
        <taxon>Pseudomonadota</taxon>
        <taxon>Gammaproteobacteria</taxon>
        <taxon>Enterobacterales</taxon>
        <taxon>Enterobacteriaceae</taxon>
        <taxon>Salmonella</taxon>
    </lineage>
</organism>
<accession>A0A3R0U715</accession>
<sequence>MNTLFNQPLKVVNAGLQSFANNIQKVGGEAIALSWQPPAQGDVNVGLELASLLRHPLVEQANKIAMERYLSAQPVLVDVMQAHEAIPAMAGRKLILHSGPPISWENMCGPVKGAIVGAMLFEGWATSHEEAECRILAGDIDLEPCHHHHAVGPMAGIISPSMPLWVIKNKTNGQRTFSNFNEGLGKVLRFGANNDEVLNRLNWMRDELAPALKAAVIRLGELELKPLMAQALHMGDEVHNRNAAATGLLIKRLLPALLSCNLPAEQLQRTVTFITGNDHFFLNLSMVACKAMMDAAANVPFSSMVTVMARNGVNFGIRLSGTGDQWFQAPANAVEGLFFPGYGVDDAAADLGDSAITETAGVGAFAMASSPAIVKFVGGTPADATNNSRRMQAITLGGNPAFTLPALNFAPTAAGIDARKVADRGILPVINTGIAHKQAGVGQIGAGITTAPMRCFVDAIAALAQIVAQGENVMNASHHFNKVQNDE</sequence>
<reference evidence="1" key="1">
    <citation type="submission" date="2018-10" db="EMBL/GenBank/DDBJ databases">
        <authorList>
            <consortium name="PulseNet: The National Subtyping Network for Foodborne Disease Surveillance"/>
            <person name="Tarr C.L."/>
            <person name="Trees E."/>
            <person name="Katz L.S."/>
            <person name="Carleton-Romer H.A."/>
            <person name="Stroika S."/>
            <person name="Kucerova Z."/>
            <person name="Roache K.F."/>
            <person name="Sabol A.L."/>
            <person name="Besser J."/>
            <person name="Gerner-Smidt P."/>
        </authorList>
    </citation>
    <scope>NUCLEOTIDE SEQUENCE [LARGE SCALE GENOMIC DNA]</scope>
    <source>
        <strain evidence="1">PNUSAS056479</strain>
    </source>
</reference>
<gene>
    <name evidence="1" type="ORF">EBH50_26130</name>
</gene>
<proteinExistence type="predicted"/>
<dbReference type="AlphaFoldDB" id="A0A3R0U715"/>
<dbReference type="Proteomes" id="UP000885317">
    <property type="component" value="Unassembled WGS sequence"/>
</dbReference>
<name>A0A3R0U715_SALER</name>
<protein>
    <submittedName>
        <fullName evidence="1">DUF1116 domain-containing protein</fullName>
    </submittedName>
</protein>
<dbReference type="InterPro" id="IPR009499">
    <property type="entry name" value="AllG-like"/>
</dbReference>
<dbReference type="Gene3D" id="3.40.50.720">
    <property type="entry name" value="NAD(P)-binding Rossmann-like Domain"/>
    <property type="match status" value="1"/>
</dbReference>
<dbReference type="Gene3D" id="3.90.1710.10">
    <property type="entry name" value="Enterococcus faecalis V583 domain"/>
    <property type="match status" value="1"/>
</dbReference>
<dbReference type="InterPro" id="IPR024033">
    <property type="entry name" value="OXTCase_su_AllG_h-dom"/>
</dbReference>
<dbReference type="EMBL" id="RUTY01000047">
    <property type="protein sequence ID" value="MLE33311.1"/>
    <property type="molecule type" value="Genomic_DNA"/>
</dbReference>
<dbReference type="Gene3D" id="1.10.10.660">
    <property type="entry name" value="conserved protein of unknown function from Enterococcus faecalis V583"/>
    <property type="match status" value="1"/>
</dbReference>
<comment type="caution">
    <text evidence="1">The sequence shown here is derived from an EMBL/GenBank/DDBJ whole genome shotgun (WGS) entry which is preliminary data.</text>
</comment>